<dbReference type="InterPro" id="IPR013083">
    <property type="entry name" value="Znf_RING/FYVE/PHD"/>
</dbReference>
<evidence type="ECO:0000313" key="8">
    <source>
        <dbReference type="Proteomes" id="UP000007110"/>
    </source>
</evidence>
<evidence type="ECO:0000313" key="7">
    <source>
        <dbReference type="EnsemblMetazoa" id="XP_001199620"/>
    </source>
</evidence>
<dbReference type="InterPro" id="IPR018957">
    <property type="entry name" value="Znf_C3HC4_RING-type"/>
</dbReference>
<keyword evidence="8" id="KW-1185">Reference proteome</keyword>
<keyword evidence="2 4" id="KW-0863">Zinc-finger</keyword>
<dbReference type="FunFam" id="3.30.40.10:FF:000623">
    <property type="entry name" value="Uncharacterized protein, isoform A"/>
    <property type="match status" value="1"/>
</dbReference>
<evidence type="ECO:0000256" key="2">
    <source>
        <dbReference type="ARBA" id="ARBA00022771"/>
    </source>
</evidence>
<feature type="domain" description="RING-type" evidence="5">
    <location>
        <begin position="11"/>
        <end position="54"/>
    </location>
</feature>
<dbReference type="Proteomes" id="UP000007110">
    <property type="component" value="Unassembled WGS sequence"/>
</dbReference>
<keyword evidence="1" id="KW-0479">Metal-binding</keyword>
<feature type="domain" description="B box-type" evidence="6">
    <location>
        <begin position="89"/>
        <end position="132"/>
    </location>
</feature>
<dbReference type="SMART" id="SM00184">
    <property type="entry name" value="RING"/>
    <property type="match status" value="1"/>
</dbReference>
<evidence type="ECO:0000256" key="4">
    <source>
        <dbReference type="PROSITE-ProRule" id="PRU00024"/>
    </source>
</evidence>
<dbReference type="Pfam" id="PF00643">
    <property type="entry name" value="zf-B_box"/>
    <property type="match status" value="1"/>
</dbReference>
<dbReference type="SUPFAM" id="SSF57850">
    <property type="entry name" value="RING/U-box"/>
    <property type="match status" value="1"/>
</dbReference>
<reference evidence="8" key="1">
    <citation type="submission" date="2015-02" db="EMBL/GenBank/DDBJ databases">
        <title>Genome sequencing for Strongylocentrotus purpuratus.</title>
        <authorList>
            <person name="Murali S."/>
            <person name="Liu Y."/>
            <person name="Vee V."/>
            <person name="English A."/>
            <person name="Wang M."/>
            <person name="Skinner E."/>
            <person name="Han Y."/>
            <person name="Muzny D.M."/>
            <person name="Worley K.C."/>
            <person name="Gibbs R.A."/>
        </authorList>
    </citation>
    <scope>NUCLEOTIDE SEQUENCE</scope>
</reference>
<dbReference type="PANTHER" id="PTHR25462">
    <property type="entry name" value="BONUS, ISOFORM C-RELATED"/>
    <property type="match status" value="1"/>
</dbReference>
<dbReference type="PROSITE" id="PS50119">
    <property type="entry name" value="ZF_BBOX"/>
    <property type="match status" value="1"/>
</dbReference>
<evidence type="ECO:0000259" key="5">
    <source>
        <dbReference type="PROSITE" id="PS50089"/>
    </source>
</evidence>
<dbReference type="SUPFAM" id="SSF57845">
    <property type="entry name" value="B-box zinc-binding domain"/>
    <property type="match status" value="1"/>
</dbReference>
<dbReference type="OrthoDB" id="654191at2759"/>
<dbReference type="AlphaFoldDB" id="A0A7M7G0G3"/>
<dbReference type="InterPro" id="IPR017907">
    <property type="entry name" value="Znf_RING_CS"/>
</dbReference>
<keyword evidence="3" id="KW-0862">Zinc</keyword>
<dbReference type="PROSITE" id="PS00518">
    <property type="entry name" value="ZF_RING_1"/>
    <property type="match status" value="1"/>
</dbReference>
<dbReference type="InterPro" id="IPR000315">
    <property type="entry name" value="Znf_B-box"/>
</dbReference>
<dbReference type="Gene3D" id="3.30.160.60">
    <property type="entry name" value="Classic Zinc Finger"/>
    <property type="match status" value="1"/>
</dbReference>
<dbReference type="InterPro" id="IPR001841">
    <property type="entry name" value="Znf_RING"/>
</dbReference>
<name>A0A7M7G0G3_STRPU</name>
<dbReference type="RefSeq" id="XP_001199620.2">
    <property type="nucleotide sequence ID" value="XM_001199620.2"/>
</dbReference>
<dbReference type="GO" id="GO:0008270">
    <property type="term" value="F:zinc ion binding"/>
    <property type="evidence" value="ECO:0007669"/>
    <property type="project" value="UniProtKB-KW"/>
</dbReference>
<sequence>MASPFHKNLECPVCQRFFKEPKILTCSHTFCKGCLGPLLELSRKKDVLLCPTCRGETPVPGRDVGRLLSNITVRSLVEDVETQGPSTCNQEDKCKKHPNQDEDCFCLNCQKYVCRKCAISEHAKDAHTVLEAGAHETAQKNNIEKLASKANAKIRNVDKYVTFVVDKRKRVHNVHEQLNDNIDDTFEESVQKLKKIRTVLKNEVGQKLGKVETSLGDMEESGRKQRDQIKEVRDSVRNGFHIPLQTEALTSYEATCQQLEELLSRTGPDEELPRRTAEVGERIGFRSQGLDGLQLGQLRQKESKWVYREDSLPDGNTMDGMAISPNNEMAVGCNTGGIVLYSSESTMQNIVLKSVQVYALHFMPDGRYVIRDSNNKIVLYTELCEKLDVTFETMDVAKVGWVGGLTVGKDGLIFVGYYTCKKIQVFKPEGGKAVREIMCNGFQPTQIFAMTSSQAIVVQSNSYKAQVINDVSGAIIHNISKDGERAFPAVYQDDSVIIAWVKSGKCLLSIVQYTKELKYIKDIVTDFEIIKPNRDWYYLRAFKTGEIAFCTSNRFYIFHETWE</sequence>
<evidence type="ECO:0000259" key="6">
    <source>
        <dbReference type="PROSITE" id="PS50119"/>
    </source>
</evidence>
<dbReference type="GO" id="GO:0061630">
    <property type="term" value="F:ubiquitin protein ligase activity"/>
    <property type="evidence" value="ECO:0000318"/>
    <property type="project" value="GO_Central"/>
</dbReference>
<dbReference type="Gene3D" id="3.30.40.10">
    <property type="entry name" value="Zinc/RING finger domain, C3HC4 (zinc finger)"/>
    <property type="match status" value="1"/>
</dbReference>
<proteinExistence type="predicted"/>
<dbReference type="InterPro" id="IPR047153">
    <property type="entry name" value="TRIM45/56/19-like"/>
</dbReference>
<dbReference type="GeneID" id="763592"/>
<dbReference type="GO" id="GO:0005654">
    <property type="term" value="C:nucleoplasm"/>
    <property type="evidence" value="ECO:0000318"/>
    <property type="project" value="GO_Central"/>
</dbReference>
<dbReference type="EnsemblMetazoa" id="XM_001199620">
    <property type="protein sequence ID" value="XP_001199620"/>
    <property type="gene ID" value="LOC763592"/>
</dbReference>
<dbReference type="Pfam" id="PF00097">
    <property type="entry name" value="zf-C3HC4"/>
    <property type="match status" value="1"/>
</dbReference>
<reference evidence="7" key="2">
    <citation type="submission" date="2021-01" db="UniProtKB">
        <authorList>
            <consortium name="EnsemblMetazoa"/>
        </authorList>
    </citation>
    <scope>IDENTIFICATION</scope>
</reference>
<accession>A0A7M7G0G3</accession>
<dbReference type="PROSITE" id="PS50089">
    <property type="entry name" value="ZF_RING_2"/>
    <property type="match status" value="1"/>
</dbReference>
<dbReference type="InParanoid" id="A0A7M7G0G3"/>
<protein>
    <submittedName>
        <fullName evidence="7">Uncharacterized protein</fullName>
    </submittedName>
</protein>
<organism evidence="7 8">
    <name type="scientific">Strongylocentrotus purpuratus</name>
    <name type="common">Purple sea urchin</name>
    <dbReference type="NCBI Taxonomy" id="7668"/>
    <lineage>
        <taxon>Eukaryota</taxon>
        <taxon>Metazoa</taxon>
        <taxon>Echinodermata</taxon>
        <taxon>Eleutherozoa</taxon>
        <taxon>Echinozoa</taxon>
        <taxon>Echinoidea</taxon>
        <taxon>Euechinoidea</taxon>
        <taxon>Echinacea</taxon>
        <taxon>Camarodonta</taxon>
        <taxon>Echinidea</taxon>
        <taxon>Strongylocentrotidae</taxon>
        <taxon>Strongylocentrotus</taxon>
    </lineage>
</organism>
<dbReference type="PANTHER" id="PTHR25462:SF296">
    <property type="entry name" value="MEIOTIC P26, ISOFORM F"/>
    <property type="match status" value="1"/>
</dbReference>
<dbReference type="InterPro" id="IPR015943">
    <property type="entry name" value="WD40/YVTN_repeat-like_dom_sf"/>
</dbReference>
<dbReference type="FunCoup" id="A0A7M7G0G3">
    <property type="interactions" value="360"/>
</dbReference>
<evidence type="ECO:0000256" key="3">
    <source>
        <dbReference type="ARBA" id="ARBA00022833"/>
    </source>
</evidence>
<dbReference type="SUPFAM" id="SSF63829">
    <property type="entry name" value="Calcium-dependent phosphotriesterase"/>
    <property type="match status" value="1"/>
</dbReference>
<dbReference type="Gene3D" id="2.130.10.10">
    <property type="entry name" value="YVTN repeat-like/Quinoprotein amine dehydrogenase"/>
    <property type="match status" value="1"/>
</dbReference>
<dbReference type="KEGG" id="spu:763592"/>
<evidence type="ECO:0000256" key="1">
    <source>
        <dbReference type="ARBA" id="ARBA00022723"/>
    </source>
</evidence>